<keyword evidence="6" id="KW-0479">Metal-binding</keyword>
<organism evidence="10 11">
    <name type="scientific">Apostasia shenzhenica</name>
    <dbReference type="NCBI Taxonomy" id="1088818"/>
    <lineage>
        <taxon>Eukaryota</taxon>
        <taxon>Viridiplantae</taxon>
        <taxon>Streptophyta</taxon>
        <taxon>Embryophyta</taxon>
        <taxon>Tracheophyta</taxon>
        <taxon>Spermatophyta</taxon>
        <taxon>Magnoliopsida</taxon>
        <taxon>Liliopsida</taxon>
        <taxon>Asparagales</taxon>
        <taxon>Orchidaceae</taxon>
        <taxon>Apostasioideae</taxon>
        <taxon>Apostasia</taxon>
    </lineage>
</organism>
<dbReference type="AlphaFoldDB" id="A0A2H9ZYW4"/>
<dbReference type="InterPro" id="IPR001878">
    <property type="entry name" value="Znf_CCHC"/>
</dbReference>
<gene>
    <name evidence="10" type="ORF">AXF42_Ash019918</name>
</gene>
<evidence type="ECO:0000256" key="5">
    <source>
        <dbReference type="ARBA" id="ARBA00023306"/>
    </source>
</evidence>
<protein>
    <recommendedName>
        <fullName evidence="9">CCHC-type domain-containing protein</fullName>
    </recommendedName>
</protein>
<dbReference type="SMART" id="SM00343">
    <property type="entry name" value="ZnF_C2HC"/>
    <property type="match status" value="1"/>
</dbReference>
<dbReference type="InterPro" id="IPR012923">
    <property type="entry name" value="Csm3"/>
</dbReference>
<evidence type="ECO:0000256" key="7">
    <source>
        <dbReference type="RuleBase" id="RU366049"/>
    </source>
</evidence>
<feature type="domain" description="CCHC-type" evidence="9">
    <location>
        <begin position="14"/>
        <end position="29"/>
    </location>
</feature>
<feature type="compositionally biased region" description="Polar residues" evidence="8">
    <location>
        <begin position="51"/>
        <end position="70"/>
    </location>
</feature>
<name>A0A2H9ZYW4_9ASPA</name>
<dbReference type="Pfam" id="PF00098">
    <property type="entry name" value="zf-CCHC"/>
    <property type="match status" value="1"/>
</dbReference>
<dbReference type="SUPFAM" id="SSF57756">
    <property type="entry name" value="Retrovirus zinc finger-like domains"/>
    <property type="match status" value="1"/>
</dbReference>
<proteinExistence type="inferred from homology"/>
<keyword evidence="6" id="KW-0862">Zinc</keyword>
<feature type="compositionally biased region" description="Low complexity" evidence="8">
    <location>
        <begin position="35"/>
        <end position="50"/>
    </location>
</feature>
<keyword evidence="3 7" id="KW-0227">DNA damage</keyword>
<evidence type="ECO:0000259" key="9">
    <source>
        <dbReference type="PROSITE" id="PS50158"/>
    </source>
</evidence>
<dbReference type="Pfam" id="PF07962">
    <property type="entry name" value="Swi3"/>
    <property type="match status" value="1"/>
</dbReference>
<evidence type="ECO:0000256" key="6">
    <source>
        <dbReference type="PROSITE-ProRule" id="PRU00047"/>
    </source>
</evidence>
<keyword evidence="6" id="KW-0863">Zinc-finger</keyword>
<keyword evidence="4 7" id="KW-0539">Nucleus</keyword>
<comment type="similarity">
    <text evidence="2 7">Belongs to the CSM3 family.</text>
</comment>
<comment type="function">
    <text evidence="7">Plays an important role in the control of DNA replication and the maintenance of replication fork stability.</text>
</comment>
<feature type="compositionally biased region" description="Basic and acidic residues" evidence="8">
    <location>
        <begin position="264"/>
        <end position="279"/>
    </location>
</feature>
<dbReference type="Proteomes" id="UP000236161">
    <property type="component" value="Unassembled WGS sequence"/>
</dbReference>
<dbReference type="OrthoDB" id="437078at2759"/>
<evidence type="ECO:0000313" key="10">
    <source>
        <dbReference type="EMBL" id="PKA48462.1"/>
    </source>
</evidence>
<dbReference type="GO" id="GO:0008270">
    <property type="term" value="F:zinc ion binding"/>
    <property type="evidence" value="ECO:0007669"/>
    <property type="project" value="UniProtKB-KW"/>
</dbReference>
<dbReference type="GO" id="GO:0000076">
    <property type="term" value="P:DNA replication checkpoint signaling"/>
    <property type="evidence" value="ECO:0007669"/>
    <property type="project" value="UniProtKB-UniRule"/>
</dbReference>
<dbReference type="GO" id="GO:0043111">
    <property type="term" value="P:replication fork arrest"/>
    <property type="evidence" value="ECO:0007669"/>
    <property type="project" value="TreeGrafter"/>
</dbReference>
<feature type="region of interest" description="Disordered" evidence="8">
    <location>
        <begin position="1"/>
        <end position="82"/>
    </location>
</feature>
<reference evidence="10 11" key="1">
    <citation type="journal article" date="2017" name="Nature">
        <title>The Apostasia genome and the evolution of orchids.</title>
        <authorList>
            <person name="Zhang G.Q."/>
            <person name="Liu K.W."/>
            <person name="Li Z."/>
            <person name="Lohaus R."/>
            <person name="Hsiao Y.Y."/>
            <person name="Niu S.C."/>
            <person name="Wang J.Y."/>
            <person name="Lin Y.C."/>
            <person name="Xu Q."/>
            <person name="Chen L.J."/>
            <person name="Yoshida K."/>
            <person name="Fujiwara S."/>
            <person name="Wang Z.W."/>
            <person name="Zhang Y.Q."/>
            <person name="Mitsuda N."/>
            <person name="Wang M."/>
            <person name="Liu G.H."/>
            <person name="Pecoraro L."/>
            <person name="Huang H.X."/>
            <person name="Xiao X.J."/>
            <person name="Lin M."/>
            <person name="Wu X.Y."/>
            <person name="Wu W.L."/>
            <person name="Chen Y.Y."/>
            <person name="Chang S.B."/>
            <person name="Sakamoto S."/>
            <person name="Ohme-Takagi M."/>
            <person name="Yagi M."/>
            <person name="Zeng S.J."/>
            <person name="Shen C.Y."/>
            <person name="Yeh C.M."/>
            <person name="Luo Y.B."/>
            <person name="Tsai W.C."/>
            <person name="Van de Peer Y."/>
            <person name="Liu Z.J."/>
        </authorList>
    </citation>
    <scope>NUCLEOTIDE SEQUENCE [LARGE SCALE GENOMIC DNA]</scope>
    <source>
        <strain evidence="11">cv. Shenzhen</strain>
        <tissue evidence="10">Stem</tissue>
    </source>
</reference>
<evidence type="ECO:0000256" key="3">
    <source>
        <dbReference type="ARBA" id="ARBA00022763"/>
    </source>
</evidence>
<accession>A0A2H9ZYW4</accession>
<feature type="region of interest" description="Disordered" evidence="8">
    <location>
        <begin position="228"/>
        <end position="279"/>
    </location>
</feature>
<dbReference type="InterPro" id="IPR040038">
    <property type="entry name" value="TIPIN/Csm3/Swi3"/>
</dbReference>
<dbReference type="PANTHER" id="PTHR13220">
    <property type="entry name" value="TIMELESS INTERACTING-RELATED"/>
    <property type="match status" value="1"/>
</dbReference>
<comment type="subcellular location">
    <subcellularLocation>
        <location evidence="1 7">Nucleus</location>
    </subcellularLocation>
</comment>
<dbReference type="InterPro" id="IPR036875">
    <property type="entry name" value="Znf_CCHC_sf"/>
</dbReference>
<sequence length="306" mass="33958">MQRGEGPAAAPTGCFKCGRPGHWSRDCPSSAATISNSVPNSSKPNANPNPTYSSSSFKQSFAGKGTSTASAKKAPRSRPKLTPDLLLSDEGLGYVLRHFPRAFKYHGRGHEVTDLGNLIGMYADWHSRLLPYYSFDQFIQKVEKVGATRRVRRCIVDLRERVARGGDPTKLYEPPVELVDADKELDQHEEGMNVDEPFVEPQNQPLEGQDADHLQEELINEIYHKATEDSCPPHQESPPVPQCLAASVTDSMMPASTVEQTNHAPDDQQKEPRKIQVTEEQKARMLANRLKAFERAKLARSSSHAS</sequence>
<keyword evidence="11" id="KW-1185">Reference proteome</keyword>
<evidence type="ECO:0000256" key="1">
    <source>
        <dbReference type="ARBA" id="ARBA00004123"/>
    </source>
</evidence>
<dbReference type="GO" id="GO:0031297">
    <property type="term" value="P:replication fork processing"/>
    <property type="evidence" value="ECO:0007669"/>
    <property type="project" value="UniProtKB-UniRule"/>
</dbReference>
<dbReference type="PROSITE" id="PS50158">
    <property type="entry name" value="ZF_CCHC"/>
    <property type="match status" value="1"/>
</dbReference>
<dbReference type="GO" id="GO:0003677">
    <property type="term" value="F:DNA binding"/>
    <property type="evidence" value="ECO:0007669"/>
    <property type="project" value="TreeGrafter"/>
</dbReference>
<evidence type="ECO:0000256" key="2">
    <source>
        <dbReference type="ARBA" id="ARBA00006075"/>
    </source>
</evidence>
<dbReference type="PANTHER" id="PTHR13220:SF11">
    <property type="entry name" value="TIMELESS-INTERACTING PROTEIN"/>
    <property type="match status" value="1"/>
</dbReference>
<dbReference type="EMBL" id="KZ452392">
    <property type="protein sequence ID" value="PKA48462.1"/>
    <property type="molecule type" value="Genomic_DNA"/>
</dbReference>
<keyword evidence="5 7" id="KW-0131">Cell cycle</keyword>
<evidence type="ECO:0000256" key="8">
    <source>
        <dbReference type="SAM" id="MobiDB-lite"/>
    </source>
</evidence>
<dbReference type="STRING" id="1088818.A0A2H9ZYW4"/>
<evidence type="ECO:0000313" key="11">
    <source>
        <dbReference type="Proteomes" id="UP000236161"/>
    </source>
</evidence>
<dbReference type="Gene3D" id="4.10.60.10">
    <property type="entry name" value="Zinc finger, CCHC-type"/>
    <property type="match status" value="1"/>
</dbReference>
<dbReference type="GO" id="GO:0006974">
    <property type="term" value="P:DNA damage response"/>
    <property type="evidence" value="ECO:0007669"/>
    <property type="project" value="UniProtKB-KW"/>
</dbReference>
<evidence type="ECO:0000256" key="4">
    <source>
        <dbReference type="ARBA" id="ARBA00023242"/>
    </source>
</evidence>
<dbReference type="GO" id="GO:0031298">
    <property type="term" value="C:replication fork protection complex"/>
    <property type="evidence" value="ECO:0007669"/>
    <property type="project" value="TreeGrafter"/>
</dbReference>